<dbReference type="STRING" id="675511.GCA_000341735_03271"/>
<name>A0A4P9UX53_METBY</name>
<dbReference type="AlphaFoldDB" id="A0A4P9UX53"/>
<dbReference type="KEGG" id="mbur:EQU24_20785"/>
<dbReference type="RefSeq" id="WP_017841715.1">
    <property type="nucleotide sequence ID" value="NZ_CP035467.1"/>
</dbReference>
<gene>
    <name evidence="2" type="ORF">EQU24_20785</name>
</gene>
<organism evidence="2 3">
    <name type="scientific">Methylotuvimicrobium buryatense</name>
    <name type="common">Methylomicrobium buryatense</name>
    <dbReference type="NCBI Taxonomy" id="95641"/>
    <lineage>
        <taxon>Bacteria</taxon>
        <taxon>Pseudomonadati</taxon>
        <taxon>Pseudomonadota</taxon>
        <taxon>Gammaproteobacteria</taxon>
        <taxon>Methylococcales</taxon>
        <taxon>Methylococcaceae</taxon>
        <taxon>Methylotuvimicrobium</taxon>
    </lineage>
</organism>
<feature type="signal peptide" evidence="1">
    <location>
        <begin position="1"/>
        <end position="21"/>
    </location>
</feature>
<dbReference type="Proteomes" id="UP000305881">
    <property type="component" value="Chromosome"/>
</dbReference>
<keyword evidence="1" id="KW-0732">Signal</keyword>
<evidence type="ECO:0000256" key="1">
    <source>
        <dbReference type="SAM" id="SignalP"/>
    </source>
</evidence>
<dbReference type="EMBL" id="CP035467">
    <property type="protein sequence ID" value="QCW84396.1"/>
    <property type="molecule type" value="Genomic_DNA"/>
</dbReference>
<feature type="chain" id="PRO_5020613729" evidence="1">
    <location>
        <begin position="22"/>
        <end position="126"/>
    </location>
</feature>
<accession>A0A4P9UX53</accession>
<evidence type="ECO:0000313" key="3">
    <source>
        <dbReference type="Proteomes" id="UP000305881"/>
    </source>
</evidence>
<dbReference type="OrthoDB" id="9796806at2"/>
<proteinExistence type="predicted"/>
<reference evidence="3" key="1">
    <citation type="journal article" date="2019" name="J. Bacteriol.">
        <title>A Mutagenic Screen Identifies a TonB-Dependent Receptor Required for the Lanthanide Metal Switch in the Type I Methanotroph 'Methylotuvimicrobium buryatense' 5GB1C.</title>
        <authorList>
            <person name="Groom J.D."/>
            <person name="Ford S.M."/>
            <person name="Pesesky M.W."/>
            <person name="Lidstrom M.E."/>
        </authorList>
    </citation>
    <scope>NUCLEOTIDE SEQUENCE [LARGE SCALE GENOMIC DNA]</scope>
    <source>
        <strain evidence="3">5GB1C</strain>
    </source>
</reference>
<evidence type="ECO:0000313" key="2">
    <source>
        <dbReference type="EMBL" id="QCW84396.1"/>
    </source>
</evidence>
<protein>
    <submittedName>
        <fullName evidence="2">Uncharacterized protein</fullName>
    </submittedName>
</protein>
<sequence>MKSLALLGTLVLMTAATNCWAYGSSSSSTKSCDKPRFSDFNPAEKSEVPAQSAFSFSASGVSDPNSIKVTVKNQPAEVAITDKGGTYQVSGNLPEGLTGTYARIAISADGRNRCKGTGGWLIKITD</sequence>
<keyword evidence="3" id="KW-1185">Reference proteome</keyword>